<dbReference type="SUPFAM" id="SSF82199">
    <property type="entry name" value="SET domain"/>
    <property type="match status" value="1"/>
</dbReference>
<feature type="region of interest" description="Disordered" evidence="1">
    <location>
        <begin position="92"/>
        <end position="123"/>
    </location>
</feature>
<feature type="non-terminal residue" evidence="4">
    <location>
        <position position="239"/>
    </location>
</feature>
<organism evidence="3 4">
    <name type="scientific">Priapulus caudatus</name>
    <name type="common">Priapulid worm</name>
    <dbReference type="NCBI Taxonomy" id="37621"/>
    <lineage>
        <taxon>Eukaryota</taxon>
        <taxon>Metazoa</taxon>
        <taxon>Ecdysozoa</taxon>
        <taxon>Scalidophora</taxon>
        <taxon>Priapulida</taxon>
        <taxon>Priapulimorpha</taxon>
        <taxon>Priapulimorphida</taxon>
        <taxon>Priapulidae</taxon>
        <taxon>Priapulus</taxon>
    </lineage>
</organism>
<dbReference type="PROSITE" id="PS50280">
    <property type="entry name" value="SET"/>
    <property type="match status" value="1"/>
</dbReference>
<protein>
    <submittedName>
        <fullName evidence="4">PR domain zinc finger protein 1-like</fullName>
    </submittedName>
</protein>
<proteinExistence type="predicted"/>
<dbReference type="Pfam" id="PF21549">
    <property type="entry name" value="PRDM2_PR"/>
    <property type="match status" value="1"/>
</dbReference>
<dbReference type="InterPro" id="IPR046341">
    <property type="entry name" value="SET_dom_sf"/>
</dbReference>
<gene>
    <name evidence="4" type="primary">LOC106820276</name>
</gene>
<feature type="region of interest" description="Disordered" evidence="1">
    <location>
        <begin position="149"/>
        <end position="219"/>
    </location>
</feature>
<keyword evidence="3" id="KW-1185">Reference proteome</keyword>
<dbReference type="InterPro" id="IPR001214">
    <property type="entry name" value="SET_dom"/>
</dbReference>
<feature type="non-terminal residue" evidence="4">
    <location>
        <position position="1"/>
    </location>
</feature>
<dbReference type="Proteomes" id="UP000695022">
    <property type="component" value="Unplaced"/>
</dbReference>
<feature type="compositionally biased region" description="Polar residues" evidence="1">
    <location>
        <begin position="102"/>
        <end position="119"/>
    </location>
</feature>
<dbReference type="Gene3D" id="2.170.270.10">
    <property type="entry name" value="SET domain"/>
    <property type="match status" value="1"/>
</dbReference>
<evidence type="ECO:0000259" key="2">
    <source>
        <dbReference type="PROSITE" id="PS50280"/>
    </source>
</evidence>
<dbReference type="GeneID" id="106820276"/>
<dbReference type="RefSeq" id="XP_014680286.1">
    <property type="nucleotide sequence ID" value="XM_014824800.1"/>
</dbReference>
<evidence type="ECO:0000256" key="1">
    <source>
        <dbReference type="SAM" id="MobiDB-lite"/>
    </source>
</evidence>
<reference evidence="4" key="1">
    <citation type="submission" date="2025-08" db="UniProtKB">
        <authorList>
            <consortium name="RefSeq"/>
        </authorList>
    </citation>
    <scope>IDENTIFICATION</scope>
</reference>
<sequence length="239" mass="26430">VYNGTELYHYIDGFDTNRSNWMRYVNPAHSLASQNLIACQYKLDIYFYSVRPIPANTELLVWYCREFAERLNYPLTGEQMVDKLKENVYPGEDQEQVVPRRQPSSQLLPASYQSTSGQPSSDAYYSAGYGGATYRPSGDDCALDLSKKADDARQVAPPLRPTPHYAVRRFDGEPAAQGEPPEKRARTEPPPLPAGAGTVAPPPGGARSPTSATHGYVNLKKDIIGKLNGRFAQPPTPPR</sequence>
<feature type="domain" description="SET" evidence="2">
    <location>
        <begin position="1"/>
        <end position="64"/>
    </location>
</feature>
<name>A0ABM1F765_PRICU</name>
<evidence type="ECO:0000313" key="3">
    <source>
        <dbReference type="Proteomes" id="UP000695022"/>
    </source>
</evidence>
<accession>A0ABM1F765</accession>
<evidence type="ECO:0000313" key="4">
    <source>
        <dbReference type="RefSeq" id="XP_014680286.1"/>
    </source>
</evidence>